<dbReference type="CDD" id="cd00130">
    <property type="entry name" value="PAS"/>
    <property type="match status" value="1"/>
</dbReference>
<dbReference type="Pfam" id="PF00990">
    <property type="entry name" value="GGDEF"/>
    <property type="match status" value="1"/>
</dbReference>
<dbReference type="SMART" id="SM00086">
    <property type="entry name" value="PAC"/>
    <property type="match status" value="2"/>
</dbReference>
<evidence type="ECO:0000313" key="5">
    <source>
        <dbReference type="Proteomes" id="UP000198607"/>
    </source>
</evidence>
<dbReference type="Pfam" id="PF08447">
    <property type="entry name" value="PAS_3"/>
    <property type="match status" value="1"/>
</dbReference>
<dbReference type="SUPFAM" id="SSF55073">
    <property type="entry name" value="Nucleotide cyclase"/>
    <property type="match status" value="1"/>
</dbReference>
<dbReference type="PROSITE" id="PS50112">
    <property type="entry name" value="PAS"/>
    <property type="match status" value="2"/>
</dbReference>
<dbReference type="InterPro" id="IPR035965">
    <property type="entry name" value="PAS-like_dom_sf"/>
</dbReference>
<dbReference type="FunFam" id="3.30.70.270:FF:000001">
    <property type="entry name" value="Diguanylate cyclase domain protein"/>
    <property type="match status" value="1"/>
</dbReference>
<dbReference type="InterPro" id="IPR000014">
    <property type="entry name" value="PAS"/>
</dbReference>
<dbReference type="SMART" id="SM00267">
    <property type="entry name" value="GGDEF"/>
    <property type="match status" value="1"/>
</dbReference>
<dbReference type="STRING" id="83767.SAMN05660652_02641"/>
<evidence type="ECO:0000259" key="2">
    <source>
        <dbReference type="PROSITE" id="PS50113"/>
    </source>
</evidence>
<evidence type="ECO:0000259" key="1">
    <source>
        <dbReference type="PROSITE" id="PS50112"/>
    </source>
</evidence>
<dbReference type="Proteomes" id="UP000198607">
    <property type="component" value="Unassembled WGS sequence"/>
</dbReference>
<dbReference type="PANTHER" id="PTHR44757">
    <property type="entry name" value="DIGUANYLATE CYCLASE DGCP"/>
    <property type="match status" value="1"/>
</dbReference>
<name>A0A1G8GUT3_9RHOO</name>
<dbReference type="InterPro" id="IPR003018">
    <property type="entry name" value="GAF"/>
</dbReference>
<dbReference type="SUPFAM" id="SSF55785">
    <property type="entry name" value="PYP-like sensor domain (PAS domain)"/>
    <property type="match status" value="3"/>
</dbReference>
<dbReference type="InterPro" id="IPR013655">
    <property type="entry name" value="PAS_fold_3"/>
</dbReference>
<dbReference type="RefSeq" id="WP_091938376.1">
    <property type="nucleotide sequence ID" value="NZ_FNCY01000011.1"/>
</dbReference>
<dbReference type="PROSITE" id="PS50887">
    <property type="entry name" value="GGDEF"/>
    <property type="match status" value="1"/>
</dbReference>
<organism evidence="4 5">
    <name type="scientific">Propionivibrio dicarboxylicus</name>
    <dbReference type="NCBI Taxonomy" id="83767"/>
    <lineage>
        <taxon>Bacteria</taxon>
        <taxon>Pseudomonadati</taxon>
        <taxon>Pseudomonadota</taxon>
        <taxon>Betaproteobacteria</taxon>
        <taxon>Rhodocyclales</taxon>
        <taxon>Rhodocyclaceae</taxon>
        <taxon>Propionivibrio</taxon>
    </lineage>
</organism>
<feature type="domain" description="PAS" evidence="1">
    <location>
        <begin position="318"/>
        <end position="353"/>
    </location>
</feature>
<gene>
    <name evidence="4" type="ORF">SAMN05660652_02641</name>
</gene>
<dbReference type="InterPro" id="IPR029787">
    <property type="entry name" value="Nucleotide_cyclase"/>
</dbReference>
<dbReference type="SMART" id="SM00091">
    <property type="entry name" value="PAS"/>
    <property type="match status" value="2"/>
</dbReference>
<dbReference type="SUPFAM" id="SSF55781">
    <property type="entry name" value="GAF domain-like"/>
    <property type="match status" value="1"/>
</dbReference>
<dbReference type="Gene3D" id="3.30.450.20">
    <property type="entry name" value="PAS domain"/>
    <property type="match status" value="3"/>
</dbReference>
<dbReference type="CDD" id="cd01949">
    <property type="entry name" value="GGDEF"/>
    <property type="match status" value="1"/>
</dbReference>
<dbReference type="Pfam" id="PF13185">
    <property type="entry name" value="GAF_2"/>
    <property type="match status" value="1"/>
</dbReference>
<keyword evidence="5" id="KW-1185">Reference proteome</keyword>
<dbReference type="Gene3D" id="3.30.450.40">
    <property type="match status" value="1"/>
</dbReference>
<dbReference type="PANTHER" id="PTHR44757:SF2">
    <property type="entry name" value="BIOFILM ARCHITECTURE MAINTENANCE PROTEIN MBAA"/>
    <property type="match status" value="1"/>
</dbReference>
<dbReference type="GO" id="GO:0003824">
    <property type="term" value="F:catalytic activity"/>
    <property type="evidence" value="ECO:0007669"/>
    <property type="project" value="UniProtKB-ARBA"/>
</dbReference>
<dbReference type="NCBIfam" id="TIGR00254">
    <property type="entry name" value="GGDEF"/>
    <property type="match status" value="1"/>
</dbReference>
<feature type="domain" description="PAC" evidence="2">
    <location>
        <begin position="80"/>
        <end position="131"/>
    </location>
</feature>
<dbReference type="AlphaFoldDB" id="A0A1G8GUT3"/>
<dbReference type="OrthoDB" id="8929028at2"/>
<dbReference type="InterPro" id="IPR013656">
    <property type="entry name" value="PAS_4"/>
</dbReference>
<feature type="domain" description="GGDEF" evidence="3">
    <location>
        <begin position="586"/>
        <end position="720"/>
    </location>
</feature>
<proteinExistence type="predicted"/>
<evidence type="ECO:0000313" key="4">
    <source>
        <dbReference type="EMBL" id="SDH98041.1"/>
    </source>
</evidence>
<dbReference type="InterPro" id="IPR029016">
    <property type="entry name" value="GAF-like_dom_sf"/>
</dbReference>
<dbReference type="Gene3D" id="3.30.70.270">
    <property type="match status" value="1"/>
</dbReference>
<dbReference type="InterPro" id="IPR052155">
    <property type="entry name" value="Biofilm_reg_signaling"/>
</dbReference>
<dbReference type="EMBL" id="FNCY01000011">
    <property type="protein sequence ID" value="SDH98041.1"/>
    <property type="molecule type" value="Genomic_DNA"/>
</dbReference>
<sequence length="720" mass="81266">MSQYLEKLIRAVPGVVYQFRMAPTGEWNFPYLSDGVRELYEFAPEAVYADASIMLACVVKADGPALWRSLQLSLDALLPWVHEFRISTPSGAMKWVRGQAMPERLDDGAILWSGILVDISALKTAEMRLLRLQKLYAAVIEANRLISRTQSHTDLFSGICRIAVELGGMKMAWIGVPNEASQQLDAIAMFGDGIEILRNPEFYARFDVAEGRGQAATAFSESRVIVNQDFLRNPNTRRWSDLGQRHGFGSSASFPIRNDRKTIAVLTVYRADIRAFDTESVDLLDRLSSDISHAVTALSAVAERKHLEEALRFRQFGLDQADEEIFWVNQHGRVCEVNETAGRLLGYSHDELLRLCMADIDPALVAEQWQKHWRALKRDKILRFESTQRTRDGRTCPTEVVANYFEYQGVEYSCMLVRNITELKIMEQALAESQGRFNLFMDTLPAAVFIKESDGSVLYANRYMSDVIGARHWMGKSTRQLFPSELAERMIADDRHALDVGYHVVEEQVPTTDGVTRTYQTHKFRIERPEQAPILGGIAIDISEHKAMEEKIRTLAYFDSLTNLPNRRMLLDRLTQALSRARRHHTPLAVMFLDLDYFKNINDLLGHDVGDALLKVVSARLTRCVRTGDTVSRHGGDEFIILLAEIAAPEDAALVAEKIINAINAPIQIECHTLNITTSIGIAVCRVDSADEVQDLLKKADAAMYAAKDEGRNGYQFFRE</sequence>
<dbReference type="InterPro" id="IPR001610">
    <property type="entry name" value="PAC"/>
</dbReference>
<dbReference type="Pfam" id="PF08448">
    <property type="entry name" value="PAS_4"/>
    <property type="match status" value="1"/>
</dbReference>
<reference evidence="4 5" key="1">
    <citation type="submission" date="2016-10" db="EMBL/GenBank/DDBJ databases">
        <authorList>
            <person name="de Groot N.N."/>
        </authorList>
    </citation>
    <scope>NUCLEOTIDE SEQUENCE [LARGE SCALE GENOMIC DNA]</scope>
    <source>
        <strain evidence="4 5">DSM 5885</strain>
    </source>
</reference>
<dbReference type="InterPro" id="IPR000700">
    <property type="entry name" value="PAS-assoc_C"/>
</dbReference>
<dbReference type="InterPro" id="IPR043128">
    <property type="entry name" value="Rev_trsase/Diguanyl_cyclase"/>
</dbReference>
<dbReference type="PROSITE" id="PS50113">
    <property type="entry name" value="PAC"/>
    <property type="match status" value="1"/>
</dbReference>
<dbReference type="NCBIfam" id="TIGR00229">
    <property type="entry name" value="sensory_box"/>
    <property type="match status" value="2"/>
</dbReference>
<feature type="domain" description="PAS" evidence="1">
    <location>
        <begin position="433"/>
        <end position="469"/>
    </location>
</feature>
<protein>
    <submittedName>
        <fullName evidence="4">PAS domain S-box-containing protein/diguanylate cyclase (GGDEF) domain-containing protein</fullName>
    </submittedName>
</protein>
<evidence type="ECO:0000259" key="3">
    <source>
        <dbReference type="PROSITE" id="PS50887"/>
    </source>
</evidence>
<accession>A0A1G8GUT3</accession>
<dbReference type="Pfam" id="PF13426">
    <property type="entry name" value="PAS_9"/>
    <property type="match status" value="1"/>
</dbReference>
<dbReference type="InterPro" id="IPR000160">
    <property type="entry name" value="GGDEF_dom"/>
</dbReference>